<keyword evidence="1" id="KW-0812">Transmembrane</keyword>
<feature type="domain" description="DUF2061" evidence="2">
    <location>
        <begin position="5"/>
        <end position="56"/>
    </location>
</feature>
<dbReference type="STRING" id="1123269.NX02_13170"/>
<dbReference type="AlphaFoldDB" id="W0ACQ9"/>
<sequence>MSRDIAKTLSFLSVHLVVGFTVAYLLTGSIAVAGGIALIEPCVNAVAFYFHDRAWSRDWSGFSLRDLIHVHGHAREPGMA</sequence>
<dbReference type="KEGG" id="ssan:NX02_13170"/>
<dbReference type="EMBL" id="CP006644">
    <property type="protein sequence ID" value="AHE54332.1"/>
    <property type="molecule type" value="Genomic_DNA"/>
</dbReference>
<dbReference type="InterPro" id="IPR018638">
    <property type="entry name" value="DUF2061_membrane"/>
</dbReference>
<dbReference type="RefSeq" id="WP_025292537.1">
    <property type="nucleotide sequence ID" value="NZ_CP006644.1"/>
</dbReference>
<accession>W0ACQ9</accession>
<evidence type="ECO:0000313" key="4">
    <source>
        <dbReference type="Proteomes" id="UP000018851"/>
    </source>
</evidence>
<gene>
    <name evidence="3" type="ORF">NX02_13170</name>
</gene>
<keyword evidence="1" id="KW-0472">Membrane</keyword>
<evidence type="ECO:0000259" key="2">
    <source>
        <dbReference type="Pfam" id="PF09834"/>
    </source>
</evidence>
<feature type="transmembrane region" description="Helical" evidence="1">
    <location>
        <begin position="12"/>
        <end position="39"/>
    </location>
</feature>
<dbReference type="eggNOG" id="COG3205">
    <property type="taxonomic scope" value="Bacteria"/>
</dbReference>
<organism evidence="3 4">
    <name type="scientific">Sphingomonas sanxanigenens DSM 19645 = NX02</name>
    <dbReference type="NCBI Taxonomy" id="1123269"/>
    <lineage>
        <taxon>Bacteria</taxon>
        <taxon>Pseudomonadati</taxon>
        <taxon>Pseudomonadota</taxon>
        <taxon>Alphaproteobacteria</taxon>
        <taxon>Sphingomonadales</taxon>
        <taxon>Sphingomonadaceae</taxon>
        <taxon>Sphingomonas</taxon>
    </lineage>
</organism>
<evidence type="ECO:0000256" key="1">
    <source>
        <dbReference type="SAM" id="Phobius"/>
    </source>
</evidence>
<protein>
    <recommendedName>
        <fullName evidence="2">DUF2061 domain-containing protein</fullName>
    </recommendedName>
</protein>
<dbReference type="OrthoDB" id="9133582at2"/>
<reference evidence="3 4" key="1">
    <citation type="submission" date="2013-07" db="EMBL/GenBank/DDBJ databases">
        <title>Completed genome of Sphingomonas sanxanigenens NX02.</title>
        <authorList>
            <person name="Ma T."/>
            <person name="Huang H."/>
            <person name="Wu M."/>
            <person name="Li X."/>
            <person name="Li G."/>
        </authorList>
    </citation>
    <scope>NUCLEOTIDE SEQUENCE [LARGE SCALE GENOMIC DNA]</scope>
    <source>
        <strain evidence="3 4">NX02</strain>
    </source>
</reference>
<dbReference type="PATRIC" id="fig|1123269.5.peg.2564"/>
<dbReference type="HOGENOM" id="CLU_160691_2_0_5"/>
<proteinExistence type="predicted"/>
<keyword evidence="1" id="KW-1133">Transmembrane helix</keyword>
<dbReference type="Pfam" id="PF09834">
    <property type="entry name" value="DUF2061"/>
    <property type="match status" value="1"/>
</dbReference>
<keyword evidence="4" id="KW-1185">Reference proteome</keyword>
<name>W0ACQ9_9SPHN</name>
<dbReference type="Proteomes" id="UP000018851">
    <property type="component" value="Chromosome"/>
</dbReference>
<evidence type="ECO:0000313" key="3">
    <source>
        <dbReference type="EMBL" id="AHE54332.1"/>
    </source>
</evidence>